<dbReference type="InterPro" id="IPR013328">
    <property type="entry name" value="6PGD_dom2"/>
</dbReference>
<dbReference type="InterPro" id="IPR006115">
    <property type="entry name" value="6PGDH_NADP-bd"/>
</dbReference>
<feature type="domain" description="6-phosphogluconate dehydrogenase NADP-binding" evidence="3">
    <location>
        <begin position="2"/>
        <end position="158"/>
    </location>
</feature>
<gene>
    <name evidence="5" type="ORF">M0L20_15950</name>
</gene>
<dbReference type="Gene3D" id="1.10.1040.10">
    <property type="entry name" value="N-(1-d-carboxylethyl)-l-norvaline Dehydrogenase, domain 2"/>
    <property type="match status" value="1"/>
</dbReference>
<dbReference type="InterPro" id="IPR015815">
    <property type="entry name" value="HIBADH-related"/>
</dbReference>
<evidence type="ECO:0000259" key="3">
    <source>
        <dbReference type="Pfam" id="PF03446"/>
    </source>
</evidence>
<evidence type="ECO:0000313" key="5">
    <source>
        <dbReference type="EMBL" id="MCK8493361.1"/>
    </source>
</evidence>
<dbReference type="SUPFAM" id="SSF48179">
    <property type="entry name" value="6-phosphogluconate dehydrogenase C-terminal domain-like"/>
    <property type="match status" value="1"/>
</dbReference>
<dbReference type="InterPro" id="IPR008927">
    <property type="entry name" value="6-PGluconate_DH-like_C_sf"/>
</dbReference>
<dbReference type="InterPro" id="IPR051265">
    <property type="entry name" value="HIBADH-related_NP60_sf"/>
</dbReference>
<feature type="domain" description="3-hydroxyisobutyrate dehydrogenase-like NAD-binding" evidence="4">
    <location>
        <begin position="165"/>
        <end position="275"/>
    </location>
</feature>
<dbReference type="InterPro" id="IPR036291">
    <property type="entry name" value="NAD(P)-bd_dom_sf"/>
</dbReference>
<keyword evidence="2" id="KW-0520">NAD</keyword>
<evidence type="ECO:0000259" key="4">
    <source>
        <dbReference type="Pfam" id="PF14833"/>
    </source>
</evidence>
<dbReference type="PANTHER" id="PTHR43580">
    <property type="entry name" value="OXIDOREDUCTASE GLYR1-RELATED"/>
    <property type="match status" value="1"/>
</dbReference>
<dbReference type="Pfam" id="PF03446">
    <property type="entry name" value="NAD_binding_2"/>
    <property type="match status" value="1"/>
</dbReference>
<sequence length="295" mass="31526">MNIAFIGLGQMGQAIAHNLLKGDHTLTVFNRSRDKAESLLQAGASWADTPAEAVAEADVVFTMVSDDAALRNITLGDFGFLTALPEGGIHVSCSTISPETARELAEQHRQKNTEYVACPVFGKPEAAQAAKLWICTSGSQSAKDRVGPLLELIGQETYDFGDDVGAANVVKLAGNFMIGCAIEAMAEAFTLGEKNGVDRKAMWELFSNTLFASPVYKNYGKMIAEEAYQPVGASPALIRKDIRLVLDTAQQSMVPMPFGMVVFQQLTATVAKGIDNIDWAGFAGEVSENAGVGKR</sequence>
<dbReference type="PIRSF" id="PIRSF000103">
    <property type="entry name" value="HIBADH"/>
    <property type="match status" value="1"/>
</dbReference>
<dbReference type="Proteomes" id="UP001202180">
    <property type="component" value="Unassembled WGS sequence"/>
</dbReference>
<evidence type="ECO:0000256" key="2">
    <source>
        <dbReference type="ARBA" id="ARBA00023027"/>
    </source>
</evidence>
<keyword evidence="1" id="KW-0560">Oxidoreductase</keyword>
<protein>
    <submittedName>
        <fullName evidence="5">NAD(P)-dependent oxidoreductase</fullName>
    </submittedName>
</protein>
<dbReference type="PANTHER" id="PTHR43580:SF2">
    <property type="entry name" value="CYTOKINE-LIKE NUCLEAR FACTOR N-PAC"/>
    <property type="match status" value="1"/>
</dbReference>
<dbReference type="Gene3D" id="3.40.50.720">
    <property type="entry name" value="NAD(P)-binding Rossmann-like Domain"/>
    <property type="match status" value="1"/>
</dbReference>
<proteinExistence type="predicted"/>
<dbReference type="InterPro" id="IPR029154">
    <property type="entry name" value="HIBADH-like_NADP-bd"/>
</dbReference>
<organism evidence="5 6">
    <name type="scientific">Spirosoma liriopis</name>
    <dbReference type="NCBI Taxonomy" id="2937440"/>
    <lineage>
        <taxon>Bacteria</taxon>
        <taxon>Pseudomonadati</taxon>
        <taxon>Bacteroidota</taxon>
        <taxon>Cytophagia</taxon>
        <taxon>Cytophagales</taxon>
        <taxon>Cytophagaceae</taxon>
        <taxon>Spirosoma</taxon>
    </lineage>
</organism>
<reference evidence="5 6" key="1">
    <citation type="submission" date="2022-04" db="EMBL/GenBank/DDBJ databases">
        <title>Spirosoma sp. strain RP8 genome sequencing and assembly.</title>
        <authorList>
            <person name="Jung Y."/>
        </authorList>
    </citation>
    <scope>NUCLEOTIDE SEQUENCE [LARGE SCALE GENOMIC DNA]</scope>
    <source>
        <strain evidence="5 6">RP8</strain>
    </source>
</reference>
<dbReference type="EMBL" id="JALPRF010000002">
    <property type="protein sequence ID" value="MCK8493361.1"/>
    <property type="molecule type" value="Genomic_DNA"/>
</dbReference>
<evidence type="ECO:0000256" key="1">
    <source>
        <dbReference type="ARBA" id="ARBA00023002"/>
    </source>
</evidence>
<comment type="caution">
    <text evidence="5">The sequence shown here is derived from an EMBL/GenBank/DDBJ whole genome shotgun (WGS) entry which is preliminary data.</text>
</comment>
<evidence type="ECO:0000313" key="6">
    <source>
        <dbReference type="Proteomes" id="UP001202180"/>
    </source>
</evidence>
<dbReference type="Pfam" id="PF14833">
    <property type="entry name" value="NAD_binding_11"/>
    <property type="match status" value="1"/>
</dbReference>
<dbReference type="SUPFAM" id="SSF51735">
    <property type="entry name" value="NAD(P)-binding Rossmann-fold domains"/>
    <property type="match status" value="1"/>
</dbReference>
<accession>A0ABT0HMF8</accession>
<name>A0ABT0HMF8_9BACT</name>
<keyword evidence="6" id="KW-1185">Reference proteome</keyword>